<dbReference type="AlphaFoldDB" id="A0AAD3G5R5"/>
<sequence>MKKIIIWVLEQIIALLDKGKNKSNEYNYDNSNKGIQVVESMPIDNSVTNNISYGTPELEPNCQIIEEKILGSVFNWIYKPYIMMGTIIYILILVAEIVLYPRFEITIENTWSIIFFTPLVITMMFLLFLLSYEEYRFSVLSEIRKNGWSEDTRNQFVYKKINDEIIRYRYKIYSPI</sequence>
<comment type="caution">
    <text evidence="2">The sequence shown here is derived from an EMBL/GenBank/DDBJ whole genome shotgun (WGS) entry which is preliminary data.</text>
</comment>
<keyword evidence="1" id="KW-0812">Transmembrane</keyword>
<keyword evidence="1" id="KW-1133">Transmembrane helix</keyword>
<evidence type="ECO:0000313" key="3">
    <source>
        <dbReference type="Proteomes" id="UP000023806"/>
    </source>
</evidence>
<name>A0AAD3G5R5_FRATT</name>
<dbReference type="EMBL" id="JIDS01000002">
    <property type="protein sequence ID" value="EZK39072.1"/>
    <property type="molecule type" value="Genomic_DNA"/>
</dbReference>
<dbReference type="RefSeq" id="WP_003022493.1">
    <property type="nucleotide sequence ID" value="NZ_KK211923.1"/>
</dbReference>
<organism evidence="2 3">
    <name type="scientific">Francisella tularensis subsp. tularensis str. SCHU S4 substr. FSC237</name>
    <dbReference type="NCBI Taxonomy" id="1341660"/>
    <lineage>
        <taxon>Bacteria</taxon>
        <taxon>Pseudomonadati</taxon>
        <taxon>Pseudomonadota</taxon>
        <taxon>Gammaproteobacteria</taxon>
        <taxon>Thiotrichales</taxon>
        <taxon>Francisellaceae</taxon>
        <taxon>Francisella</taxon>
    </lineage>
</organism>
<gene>
    <name evidence="2" type="ORF">P250_03860</name>
</gene>
<reference evidence="2 3" key="1">
    <citation type="submission" date="2014-03" db="EMBL/GenBank/DDBJ databases">
        <title>The Genome Sequence of Francisella tularensis subsp. tularensis str. SCHU S4 substr. FSC043.</title>
        <authorList>
            <consortium name="The Broad Institute Genomics Platform"/>
            <consortium name="The Broad Institute Genome Sequencing Center for Infectious Disease"/>
            <person name="Chapman S.B."/>
            <person name="Guina T."/>
            <person name="Gelhaus C."/>
            <person name="Comer J."/>
            <person name="Sellati T."/>
            <person name="Sjostedt A."/>
            <person name="Young S.K."/>
            <person name="Zeng Q."/>
            <person name="Gargeya S."/>
            <person name="Abouelleil A."/>
            <person name="Alvarado L."/>
            <person name="Chapman S.B."/>
            <person name="Gainer-Dewar J."/>
            <person name="Goldberg J."/>
            <person name="Griggs A."/>
            <person name="Gujja S."/>
            <person name="Hansen M."/>
            <person name="Howarth C."/>
            <person name="Imamovic A."/>
            <person name="Larimer J."/>
            <person name="Murphy C."/>
            <person name="Naylor J."/>
            <person name="Pearson M."/>
            <person name="Poon T.W."/>
            <person name="Priest M."/>
            <person name="Roberts A."/>
            <person name="Saif S."/>
            <person name="Shea T."/>
            <person name="Sykes S."/>
            <person name="Wortman J."/>
            <person name="Nusbaum C."/>
            <person name="Birren B."/>
        </authorList>
    </citation>
    <scope>NUCLEOTIDE SEQUENCE [LARGE SCALE GENOMIC DNA]</scope>
    <source>
        <strain evidence="2 3">Schu S4</strain>
    </source>
</reference>
<keyword evidence="1" id="KW-0472">Membrane</keyword>
<accession>A0AAD3G5R5</accession>
<feature type="transmembrane region" description="Helical" evidence="1">
    <location>
        <begin position="112"/>
        <end position="132"/>
    </location>
</feature>
<evidence type="ECO:0000256" key="1">
    <source>
        <dbReference type="SAM" id="Phobius"/>
    </source>
</evidence>
<feature type="transmembrane region" description="Helical" evidence="1">
    <location>
        <begin position="81"/>
        <end position="100"/>
    </location>
</feature>
<dbReference type="Proteomes" id="UP000023806">
    <property type="component" value="Unassembled WGS sequence"/>
</dbReference>
<proteinExistence type="predicted"/>
<evidence type="ECO:0000313" key="2">
    <source>
        <dbReference type="EMBL" id="EZK39072.1"/>
    </source>
</evidence>
<protein>
    <submittedName>
        <fullName evidence="2">Uncharacterized protein</fullName>
    </submittedName>
</protein>